<evidence type="ECO:0000313" key="3">
    <source>
        <dbReference type="EMBL" id="GAI85161.1"/>
    </source>
</evidence>
<gene>
    <name evidence="3" type="ORF">S12H4_19657</name>
</gene>
<dbReference type="InterPro" id="IPR051396">
    <property type="entry name" value="Bact_Antivir_Def_Nuclease"/>
</dbReference>
<reference evidence="3" key="1">
    <citation type="journal article" date="2014" name="Front. Microbiol.">
        <title>High frequency of phylogenetically diverse reductive dehalogenase-homologous genes in deep subseafloor sedimentary metagenomes.</title>
        <authorList>
            <person name="Kawai M."/>
            <person name="Futagami T."/>
            <person name="Toyoda A."/>
            <person name="Takaki Y."/>
            <person name="Nishi S."/>
            <person name="Hori S."/>
            <person name="Arai W."/>
            <person name="Tsubouchi T."/>
            <person name="Morono Y."/>
            <person name="Uchiyama I."/>
            <person name="Ito T."/>
            <person name="Fujiyama A."/>
            <person name="Inagaki F."/>
            <person name="Takami H."/>
        </authorList>
    </citation>
    <scope>NUCLEOTIDE SEQUENCE</scope>
    <source>
        <strain evidence="3">Expedition CK06-06</strain>
    </source>
</reference>
<dbReference type="InterPro" id="IPR027417">
    <property type="entry name" value="P-loop_NTPase"/>
</dbReference>
<dbReference type="PANTHER" id="PTHR43581">
    <property type="entry name" value="ATP/GTP PHOSPHATASE"/>
    <property type="match status" value="1"/>
</dbReference>
<name>X1T197_9ZZZZ</name>
<feature type="domain" description="Endonuclease GajA/Old nuclease/RecF-like AAA" evidence="1">
    <location>
        <begin position="34"/>
        <end position="116"/>
    </location>
</feature>
<comment type="caution">
    <text evidence="3">The sequence shown here is derived from an EMBL/GenBank/DDBJ whole genome shotgun (WGS) entry which is preliminary data.</text>
</comment>
<dbReference type="InterPro" id="IPR034139">
    <property type="entry name" value="TOPRIM_OLD"/>
</dbReference>
<evidence type="ECO:0000259" key="2">
    <source>
        <dbReference type="Pfam" id="PF20469"/>
    </source>
</evidence>
<sequence>DIFPGINIRLHVPTPEIRALFKDGTIKVFEEGIEESRDIDMVGHGAQRSIQMALVRYLAEIRAGGETQQAFRTLLLIDEPELYLHPQAIEQVRLALKTLSRQSYQVIFATHSPLMIDKDDIGDTLIICKTNEEGTFARKRIMDAVAETISDAPSQARILFELGNSSKILFSDHVLVAEGATEQKLLPLIFNSVKGYTMSSKRIALVSLGGSGSTVKALRILDSMGIPAKALVDLDYAFREAEKAGLVEANDSDIANCCSYCSKVCRECGFTLAEDGFPKGNENMTASDAMAVLAR</sequence>
<proteinExistence type="predicted"/>
<evidence type="ECO:0000259" key="1">
    <source>
        <dbReference type="Pfam" id="PF13175"/>
    </source>
</evidence>
<organism evidence="3">
    <name type="scientific">marine sediment metagenome</name>
    <dbReference type="NCBI Taxonomy" id="412755"/>
    <lineage>
        <taxon>unclassified sequences</taxon>
        <taxon>metagenomes</taxon>
        <taxon>ecological metagenomes</taxon>
    </lineage>
</organism>
<dbReference type="CDD" id="cd00267">
    <property type="entry name" value="ABC_ATPase"/>
    <property type="match status" value="1"/>
</dbReference>
<dbReference type="PANTHER" id="PTHR43581:SF4">
    <property type="entry name" value="ATP_GTP PHOSPHATASE"/>
    <property type="match status" value="1"/>
</dbReference>
<feature type="non-terminal residue" evidence="3">
    <location>
        <position position="295"/>
    </location>
</feature>
<protein>
    <submittedName>
        <fullName evidence="3">Uncharacterized protein</fullName>
    </submittedName>
</protein>
<dbReference type="SUPFAM" id="SSF52540">
    <property type="entry name" value="P-loop containing nucleoside triphosphate hydrolases"/>
    <property type="match status" value="1"/>
</dbReference>
<dbReference type="Gene3D" id="3.40.50.300">
    <property type="entry name" value="P-loop containing nucleotide triphosphate hydrolases"/>
    <property type="match status" value="1"/>
</dbReference>
<dbReference type="AlphaFoldDB" id="X1T197"/>
<feature type="non-terminal residue" evidence="3">
    <location>
        <position position="1"/>
    </location>
</feature>
<dbReference type="Pfam" id="PF13175">
    <property type="entry name" value="AAA_15"/>
    <property type="match status" value="1"/>
</dbReference>
<dbReference type="Pfam" id="PF20469">
    <property type="entry name" value="OLD-like_TOPRIM"/>
    <property type="match status" value="1"/>
</dbReference>
<dbReference type="InterPro" id="IPR041685">
    <property type="entry name" value="AAA_GajA/Old/RecF-like"/>
</dbReference>
<dbReference type="EMBL" id="BARW01009854">
    <property type="protein sequence ID" value="GAI85161.1"/>
    <property type="molecule type" value="Genomic_DNA"/>
</dbReference>
<feature type="domain" description="OLD protein-like TOPRIM" evidence="2">
    <location>
        <begin position="169"/>
        <end position="235"/>
    </location>
</feature>
<accession>X1T197</accession>